<evidence type="ECO:0000313" key="2">
    <source>
        <dbReference type="Proteomes" id="UP000193240"/>
    </source>
</evidence>
<dbReference type="GO" id="GO:0061630">
    <property type="term" value="F:ubiquitin protein ligase activity"/>
    <property type="evidence" value="ECO:0007669"/>
    <property type="project" value="InterPro"/>
</dbReference>
<dbReference type="InterPro" id="IPR039903">
    <property type="entry name" value="Zswim2"/>
</dbReference>
<protein>
    <submittedName>
        <fullName evidence="1">Uncharacterized protein</fullName>
    </submittedName>
</protein>
<keyword evidence="2" id="KW-1185">Reference proteome</keyword>
<dbReference type="PANTHER" id="PTHR21540">
    <property type="entry name" value="RING FINGER AND SWIM DOMAIN-CONTAINING PROTEIN 2"/>
    <property type="match status" value="1"/>
</dbReference>
<sequence length="115" mass="12795">MNTFNSETDLLDAAWESLNDYRVSPDSFHAFLANTKVAGDRCNATHKVKRASDSPYPIHQEDMEASGDGTTWCKDGCGNGVHTQCMDMWKAHCVASGNAFTCAIYRKVWSDYCNC</sequence>
<proteinExistence type="predicted"/>
<dbReference type="EMBL" id="KZ107839">
    <property type="protein sequence ID" value="OSS52899.1"/>
    <property type="molecule type" value="Genomic_DNA"/>
</dbReference>
<dbReference type="Proteomes" id="UP000193240">
    <property type="component" value="Unassembled WGS sequence"/>
</dbReference>
<evidence type="ECO:0000313" key="1">
    <source>
        <dbReference type="EMBL" id="OSS52899.1"/>
    </source>
</evidence>
<dbReference type="InParanoid" id="A0A1Y2MAS3"/>
<reference evidence="1 2" key="1">
    <citation type="journal article" date="2017" name="Genome Announc.">
        <title>Genome sequence of the saprophytic ascomycete Epicoccum nigrum ICMP 19927 strain isolated from New Zealand.</title>
        <authorList>
            <person name="Fokin M."/>
            <person name="Fleetwood D."/>
            <person name="Weir B.S."/>
            <person name="Villas-Boas S.G."/>
        </authorList>
    </citation>
    <scope>NUCLEOTIDE SEQUENCE [LARGE SCALE GENOMIC DNA]</scope>
    <source>
        <strain evidence="1 2">ICMP 19927</strain>
    </source>
</reference>
<dbReference type="AlphaFoldDB" id="A0A1Y2MAS3"/>
<accession>A0A1Y2MAS3</accession>
<name>A0A1Y2MAS3_EPING</name>
<gene>
    <name evidence="1" type="ORF">B5807_02318</name>
</gene>
<organism evidence="1 2">
    <name type="scientific">Epicoccum nigrum</name>
    <name type="common">Soil fungus</name>
    <name type="synonym">Epicoccum purpurascens</name>
    <dbReference type="NCBI Taxonomy" id="105696"/>
    <lineage>
        <taxon>Eukaryota</taxon>
        <taxon>Fungi</taxon>
        <taxon>Dikarya</taxon>
        <taxon>Ascomycota</taxon>
        <taxon>Pezizomycotina</taxon>
        <taxon>Dothideomycetes</taxon>
        <taxon>Pleosporomycetidae</taxon>
        <taxon>Pleosporales</taxon>
        <taxon>Pleosporineae</taxon>
        <taxon>Didymellaceae</taxon>
        <taxon>Epicoccum</taxon>
    </lineage>
</organism>